<dbReference type="AlphaFoldDB" id="A0A1G4MJC9"/>
<keyword evidence="9" id="KW-0736">Signalosome</keyword>
<evidence type="ECO:0000256" key="3">
    <source>
        <dbReference type="ARBA" id="ARBA00006008"/>
    </source>
</evidence>
<evidence type="ECO:0000256" key="7">
    <source>
        <dbReference type="ARBA" id="ARBA00022670"/>
    </source>
</evidence>
<protein>
    <recommendedName>
        <fullName evidence="5">COP9 signalosome complex subunit 5</fullName>
    </recommendedName>
</protein>
<dbReference type="GO" id="GO:0008180">
    <property type="term" value="C:COP9 signalosome"/>
    <property type="evidence" value="ECO:0007669"/>
    <property type="project" value="UniProtKB-KW"/>
</dbReference>
<evidence type="ECO:0000256" key="6">
    <source>
        <dbReference type="ARBA" id="ARBA00022490"/>
    </source>
</evidence>
<evidence type="ECO:0000256" key="13">
    <source>
        <dbReference type="ARBA" id="ARBA00023242"/>
    </source>
</evidence>
<dbReference type="EMBL" id="LT598491">
    <property type="protein sequence ID" value="SCW03990.1"/>
    <property type="molecule type" value="Genomic_DNA"/>
</dbReference>
<dbReference type="InterPro" id="IPR050242">
    <property type="entry name" value="JAMM_MPN+_peptidase_M67A"/>
</dbReference>
<sequence>MCYENKQVNSLRNIAQRYSAFVRDAQDSNSIQLQSSKTQDEKEQTLESLLNLRKEENHKNPDFLRDQPRYFKKVFISNLSCTKILQHSVEGGDIEIMGMLVGTVYEDIIIVYDCFLLPVEGTETRVNAQLESYEYMVQYMSEIVDKNAKSWNIVGWYHSHPGYGCWLSGTDVQTQELNQQFQDPYVAIVVDPKKSLQDQKLNIGAFRTLPRATDDDVPMEGQNTQKRVDDEKYGCHSSRYYELEVRMFCSKYDNALDHMCLRQTVPRITSEEEPVLFEQFFESIRNWNNFQKMTGTNDYLSQLSSYARQELDEEVDSGLEIAKDSLESHRTSRANSLASGITMENGSDVDMDNTDIAENGSGGSSISTAMLDRPSLISEHELQEDLLRKEYYVLKKKLELLKLEEFERIKFYKDAFSL</sequence>
<dbReference type="FunFam" id="3.40.140.10:FF:000203">
    <property type="entry name" value="COP9 signalosome complex subunit 5"/>
    <property type="match status" value="1"/>
</dbReference>
<comment type="subunit">
    <text evidence="4">Component of the COP9 signalosome (CSN) complex.</text>
</comment>
<dbReference type="PANTHER" id="PTHR10410">
    <property type="entry name" value="EUKARYOTIC TRANSLATION INITIATION FACTOR 3 -RELATED"/>
    <property type="match status" value="1"/>
</dbReference>
<evidence type="ECO:0000256" key="2">
    <source>
        <dbReference type="ARBA" id="ARBA00004496"/>
    </source>
</evidence>
<comment type="subcellular location">
    <subcellularLocation>
        <location evidence="2">Cytoplasm</location>
    </subcellularLocation>
    <subcellularLocation>
        <location evidence="1">Nucleus</location>
    </subcellularLocation>
</comment>
<dbReference type="Pfam" id="PF01398">
    <property type="entry name" value="JAB"/>
    <property type="match status" value="1"/>
</dbReference>
<evidence type="ECO:0000256" key="8">
    <source>
        <dbReference type="ARBA" id="ARBA00022723"/>
    </source>
</evidence>
<keyword evidence="11" id="KW-0862">Zinc</keyword>
<reference evidence="16 17" key="1">
    <citation type="submission" date="2016-03" db="EMBL/GenBank/DDBJ databases">
        <authorList>
            <person name="Devillers H."/>
        </authorList>
    </citation>
    <scope>NUCLEOTIDE SEQUENCE [LARGE SCALE GENOMIC DNA]</scope>
    <source>
        <strain evidence="16">CBS 6772</strain>
    </source>
</reference>
<evidence type="ECO:0000259" key="15">
    <source>
        <dbReference type="PROSITE" id="PS50249"/>
    </source>
</evidence>
<feature type="region of interest" description="Disordered" evidence="14">
    <location>
        <begin position="337"/>
        <end position="368"/>
    </location>
</feature>
<dbReference type="SUPFAM" id="SSF102712">
    <property type="entry name" value="JAB1/MPN domain"/>
    <property type="match status" value="1"/>
</dbReference>
<organism evidence="16 17">
    <name type="scientific">Lachancea fermentati</name>
    <name type="common">Zygosaccharomyces fermentati</name>
    <dbReference type="NCBI Taxonomy" id="4955"/>
    <lineage>
        <taxon>Eukaryota</taxon>
        <taxon>Fungi</taxon>
        <taxon>Dikarya</taxon>
        <taxon>Ascomycota</taxon>
        <taxon>Saccharomycotina</taxon>
        <taxon>Saccharomycetes</taxon>
        <taxon>Saccharomycetales</taxon>
        <taxon>Saccharomycetaceae</taxon>
        <taxon>Lachancea</taxon>
    </lineage>
</organism>
<evidence type="ECO:0000256" key="9">
    <source>
        <dbReference type="ARBA" id="ARBA00022790"/>
    </source>
</evidence>
<dbReference type="GO" id="GO:0008237">
    <property type="term" value="F:metallopeptidase activity"/>
    <property type="evidence" value="ECO:0007669"/>
    <property type="project" value="UniProtKB-KW"/>
</dbReference>
<evidence type="ECO:0000256" key="1">
    <source>
        <dbReference type="ARBA" id="ARBA00004123"/>
    </source>
</evidence>
<keyword evidence="13" id="KW-0539">Nucleus</keyword>
<dbReference type="PROSITE" id="PS50249">
    <property type="entry name" value="MPN"/>
    <property type="match status" value="1"/>
</dbReference>
<evidence type="ECO:0000256" key="12">
    <source>
        <dbReference type="ARBA" id="ARBA00023049"/>
    </source>
</evidence>
<keyword evidence="10" id="KW-0378">Hydrolase</keyword>
<dbReference type="GO" id="GO:0006508">
    <property type="term" value="P:proteolysis"/>
    <property type="evidence" value="ECO:0007669"/>
    <property type="project" value="UniProtKB-KW"/>
</dbReference>
<dbReference type="STRING" id="4955.A0A1G4MJC9"/>
<keyword evidence="8" id="KW-0479">Metal-binding</keyword>
<dbReference type="InterPro" id="IPR037518">
    <property type="entry name" value="MPN"/>
</dbReference>
<keyword evidence="12" id="KW-0482">Metalloprotease</keyword>
<dbReference type="Gene3D" id="3.40.140.10">
    <property type="entry name" value="Cytidine Deaminase, domain 2"/>
    <property type="match status" value="1"/>
</dbReference>
<keyword evidence="17" id="KW-1185">Reference proteome</keyword>
<dbReference type="GO" id="GO:0046872">
    <property type="term" value="F:metal ion binding"/>
    <property type="evidence" value="ECO:0007669"/>
    <property type="project" value="UniProtKB-KW"/>
</dbReference>
<evidence type="ECO:0000256" key="14">
    <source>
        <dbReference type="SAM" id="MobiDB-lite"/>
    </source>
</evidence>
<evidence type="ECO:0000256" key="5">
    <source>
        <dbReference type="ARBA" id="ARBA00014880"/>
    </source>
</evidence>
<name>A0A1G4MJC9_LACFM</name>
<feature type="domain" description="MPN" evidence="15">
    <location>
        <begin position="74"/>
        <end position="212"/>
    </location>
</feature>
<dbReference type="InterPro" id="IPR000555">
    <property type="entry name" value="JAMM/MPN+_dom"/>
</dbReference>
<proteinExistence type="inferred from homology"/>
<dbReference type="Proteomes" id="UP000190831">
    <property type="component" value="Chromosome H"/>
</dbReference>
<accession>A0A1G4MJC9</accession>
<evidence type="ECO:0000313" key="16">
    <source>
        <dbReference type="EMBL" id="SCW03990.1"/>
    </source>
</evidence>
<evidence type="ECO:0000256" key="11">
    <source>
        <dbReference type="ARBA" id="ARBA00022833"/>
    </source>
</evidence>
<evidence type="ECO:0000256" key="4">
    <source>
        <dbReference type="ARBA" id="ARBA00011098"/>
    </source>
</evidence>
<comment type="similarity">
    <text evidence="3">Belongs to the peptidase M67A family. CSN5 subfamily.</text>
</comment>
<keyword evidence="6" id="KW-0963">Cytoplasm</keyword>
<gene>
    <name evidence="16" type="ORF">LAFE_0H03488G</name>
</gene>
<dbReference type="OMA" id="QMESYEY"/>
<dbReference type="OrthoDB" id="605656at2759"/>
<dbReference type="CDD" id="cd08069">
    <property type="entry name" value="MPN_RPN11_CSN5"/>
    <property type="match status" value="1"/>
</dbReference>
<keyword evidence="7" id="KW-0645">Protease</keyword>
<dbReference type="GO" id="GO:0005737">
    <property type="term" value="C:cytoplasm"/>
    <property type="evidence" value="ECO:0007669"/>
    <property type="project" value="UniProtKB-SubCell"/>
</dbReference>
<evidence type="ECO:0000256" key="10">
    <source>
        <dbReference type="ARBA" id="ARBA00022801"/>
    </source>
</evidence>
<dbReference type="SMART" id="SM00232">
    <property type="entry name" value="JAB_MPN"/>
    <property type="match status" value="1"/>
</dbReference>
<evidence type="ECO:0000313" key="17">
    <source>
        <dbReference type="Proteomes" id="UP000190831"/>
    </source>
</evidence>